<proteinExistence type="predicted"/>
<accession>A0A6J5ZZI6</accession>
<dbReference type="EMBL" id="CAESAN010000142">
    <property type="protein sequence ID" value="CAB4346639.1"/>
    <property type="molecule type" value="Genomic_DNA"/>
</dbReference>
<reference evidence="1" key="1">
    <citation type="submission" date="2020-05" db="EMBL/GenBank/DDBJ databases">
        <authorList>
            <person name="Chiriac C."/>
            <person name="Salcher M."/>
            <person name="Ghai R."/>
            <person name="Kavagutti S V."/>
        </authorList>
    </citation>
    <scope>NUCLEOTIDE SEQUENCE</scope>
</reference>
<dbReference type="AlphaFoldDB" id="A0A6J5ZZI6"/>
<name>A0A6J5ZZI6_9ZZZZ</name>
<protein>
    <submittedName>
        <fullName evidence="1">Unannotated protein</fullName>
    </submittedName>
</protein>
<organism evidence="1">
    <name type="scientific">freshwater metagenome</name>
    <dbReference type="NCBI Taxonomy" id="449393"/>
    <lineage>
        <taxon>unclassified sequences</taxon>
        <taxon>metagenomes</taxon>
        <taxon>ecological metagenomes</taxon>
    </lineage>
</organism>
<sequence length="104" mass="10842">MSHNVGLSGVELGVVTDPLLALKDLFKVAALRLRPKCDVAGAVVAQRFSVCFPHLDAGRHQLSHCRLVVVVANNSAGDAGCPGSNTALIDHEDFLAKLGERAGG</sequence>
<gene>
    <name evidence="1" type="ORF">UFOPK3547_01424</name>
</gene>
<evidence type="ECO:0000313" key="1">
    <source>
        <dbReference type="EMBL" id="CAB4346639.1"/>
    </source>
</evidence>